<name>A0ACB8TH00_9AGAM</name>
<protein>
    <submittedName>
        <fullName evidence="1">Uncharacterized protein</fullName>
    </submittedName>
</protein>
<sequence>MPPTPILPYAVNLILQYISPPSQLDTPLPPHLLSRSLLQRHIFLEIPPENSASYLSWASANRDRAIALLESLPKPLDDHKSSLFPVQYTCDGETTSAHVHINVSGEDGLRLVFQWDGQDSWKYHDANLMPFPPDSHPSLSDALASADFEDAPHHVVERVPESGEPSDDDDYWNSYGGADDDGSPHLTRHMSKDGSETGEDAYWAQYSSVHGTADSTIPSPVQKTRRKLHPTTETHHIATEEILPIPPSDFHYRSHTVKQPPSPYTLTRRLAALSPRHSRPPSTPGSQPDVTTFGRLDEFSAAGEGLGEEEDEPITESAEDEDSDTPSPPTDLAAEAADSIAPLNTAEGHAEERIVSPRPVKVNGISFLHEEGEGGAEVDVGLGDAIRGVYRLWHVARRMNGRRDEGSDETDEFLRVVREAIDRL</sequence>
<evidence type="ECO:0000313" key="1">
    <source>
        <dbReference type="EMBL" id="KAI0067692.1"/>
    </source>
</evidence>
<keyword evidence="2" id="KW-1185">Reference proteome</keyword>
<gene>
    <name evidence="1" type="ORF">BV25DRAFT_1819099</name>
</gene>
<dbReference type="Proteomes" id="UP000814140">
    <property type="component" value="Unassembled WGS sequence"/>
</dbReference>
<dbReference type="EMBL" id="MU277189">
    <property type="protein sequence ID" value="KAI0067692.1"/>
    <property type="molecule type" value="Genomic_DNA"/>
</dbReference>
<accession>A0ACB8TH00</accession>
<evidence type="ECO:0000313" key="2">
    <source>
        <dbReference type="Proteomes" id="UP000814140"/>
    </source>
</evidence>
<comment type="caution">
    <text evidence="1">The sequence shown here is derived from an EMBL/GenBank/DDBJ whole genome shotgun (WGS) entry which is preliminary data.</text>
</comment>
<proteinExistence type="predicted"/>
<reference evidence="1" key="1">
    <citation type="submission" date="2021-03" db="EMBL/GenBank/DDBJ databases">
        <authorList>
            <consortium name="DOE Joint Genome Institute"/>
            <person name="Ahrendt S."/>
            <person name="Looney B.P."/>
            <person name="Miyauchi S."/>
            <person name="Morin E."/>
            <person name="Drula E."/>
            <person name="Courty P.E."/>
            <person name="Chicoki N."/>
            <person name="Fauchery L."/>
            <person name="Kohler A."/>
            <person name="Kuo A."/>
            <person name="Labutti K."/>
            <person name="Pangilinan J."/>
            <person name="Lipzen A."/>
            <person name="Riley R."/>
            <person name="Andreopoulos W."/>
            <person name="He G."/>
            <person name="Johnson J."/>
            <person name="Barry K.W."/>
            <person name="Grigoriev I.V."/>
            <person name="Nagy L."/>
            <person name="Hibbett D."/>
            <person name="Henrissat B."/>
            <person name="Matheny P.B."/>
            <person name="Labbe J."/>
            <person name="Martin F."/>
        </authorList>
    </citation>
    <scope>NUCLEOTIDE SEQUENCE</scope>
    <source>
        <strain evidence="1">HHB10654</strain>
    </source>
</reference>
<reference evidence="1" key="2">
    <citation type="journal article" date="2022" name="New Phytol.">
        <title>Evolutionary transition to the ectomycorrhizal habit in the genomes of a hyperdiverse lineage of mushroom-forming fungi.</title>
        <authorList>
            <person name="Looney B."/>
            <person name="Miyauchi S."/>
            <person name="Morin E."/>
            <person name="Drula E."/>
            <person name="Courty P.E."/>
            <person name="Kohler A."/>
            <person name="Kuo A."/>
            <person name="LaButti K."/>
            <person name="Pangilinan J."/>
            <person name="Lipzen A."/>
            <person name="Riley R."/>
            <person name="Andreopoulos W."/>
            <person name="He G."/>
            <person name="Johnson J."/>
            <person name="Nolan M."/>
            <person name="Tritt A."/>
            <person name="Barry K.W."/>
            <person name="Grigoriev I.V."/>
            <person name="Nagy L.G."/>
            <person name="Hibbett D."/>
            <person name="Henrissat B."/>
            <person name="Matheny P.B."/>
            <person name="Labbe J."/>
            <person name="Martin F.M."/>
        </authorList>
    </citation>
    <scope>NUCLEOTIDE SEQUENCE</scope>
    <source>
        <strain evidence="1">HHB10654</strain>
    </source>
</reference>
<organism evidence="1 2">
    <name type="scientific">Artomyces pyxidatus</name>
    <dbReference type="NCBI Taxonomy" id="48021"/>
    <lineage>
        <taxon>Eukaryota</taxon>
        <taxon>Fungi</taxon>
        <taxon>Dikarya</taxon>
        <taxon>Basidiomycota</taxon>
        <taxon>Agaricomycotina</taxon>
        <taxon>Agaricomycetes</taxon>
        <taxon>Russulales</taxon>
        <taxon>Auriscalpiaceae</taxon>
        <taxon>Artomyces</taxon>
    </lineage>
</organism>